<name>A0A0E9URM7_ANGAN</name>
<reference evidence="1" key="1">
    <citation type="submission" date="2014-11" db="EMBL/GenBank/DDBJ databases">
        <authorList>
            <person name="Amaro Gonzalez C."/>
        </authorList>
    </citation>
    <scope>NUCLEOTIDE SEQUENCE</scope>
</reference>
<dbReference type="EMBL" id="GBXM01040048">
    <property type="protein sequence ID" value="JAH68529.1"/>
    <property type="molecule type" value="Transcribed_RNA"/>
</dbReference>
<reference evidence="1" key="2">
    <citation type="journal article" date="2015" name="Fish Shellfish Immunol.">
        <title>Early steps in the European eel (Anguilla anguilla)-Vibrio vulnificus interaction in the gills: Role of the RtxA13 toxin.</title>
        <authorList>
            <person name="Callol A."/>
            <person name="Pajuelo D."/>
            <person name="Ebbesson L."/>
            <person name="Teles M."/>
            <person name="MacKenzie S."/>
            <person name="Amaro C."/>
        </authorList>
    </citation>
    <scope>NUCLEOTIDE SEQUENCE</scope>
</reference>
<dbReference type="AlphaFoldDB" id="A0A0E9URM7"/>
<accession>A0A0E9URM7</accession>
<sequence length="59" mass="6918">MRYAPAATTKEHCTRSAYCINGIWPCVGRMEKMSWCEEHFKSFHVFSVLFLSDHFTIDT</sequence>
<organism evidence="1">
    <name type="scientific">Anguilla anguilla</name>
    <name type="common">European freshwater eel</name>
    <name type="synonym">Muraena anguilla</name>
    <dbReference type="NCBI Taxonomy" id="7936"/>
    <lineage>
        <taxon>Eukaryota</taxon>
        <taxon>Metazoa</taxon>
        <taxon>Chordata</taxon>
        <taxon>Craniata</taxon>
        <taxon>Vertebrata</taxon>
        <taxon>Euteleostomi</taxon>
        <taxon>Actinopterygii</taxon>
        <taxon>Neopterygii</taxon>
        <taxon>Teleostei</taxon>
        <taxon>Anguilliformes</taxon>
        <taxon>Anguillidae</taxon>
        <taxon>Anguilla</taxon>
    </lineage>
</organism>
<proteinExistence type="predicted"/>
<evidence type="ECO:0000313" key="1">
    <source>
        <dbReference type="EMBL" id="JAH68529.1"/>
    </source>
</evidence>
<protein>
    <submittedName>
        <fullName evidence="1">Uncharacterized protein</fullName>
    </submittedName>
</protein>